<dbReference type="OrthoDB" id="1431247at2759"/>
<evidence type="ECO:0000256" key="2">
    <source>
        <dbReference type="ARBA" id="ARBA00022475"/>
    </source>
</evidence>
<dbReference type="GO" id="GO:0006952">
    <property type="term" value="P:defense response"/>
    <property type="evidence" value="ECO:0007669"/>
    <property type="project" value="UniProtKB-KW"/>
</dbReference>
<feature type="region of interest" description="Disordered" evidence="6">
    <location>
        <begin position="1"/>
        <end position="28"/>
    </location>
</feature>
<comment type="subcellular location">
    <subcellularLocation>
        <location evidence="1">Cell membrane</location>
        <topology evidence="1">Single-pass membrane protein</topology>
    </subcellularLocation>
</comment>
<organism evidence="9 10">
    <name type="scientific">Vigna unguiculata</name>
    <name type="common">Cowpea</name>
    <dbReference type="NCBI Taxonomy" id="3917"/>
    <lineage>
        <taxon>Eukaryota</taxon>
        <taxon>Viridiplantae</taxon>
        <taxon>Streptophyta</taxon>
        <taxon>Embryophyta</taxon>
        <taxon>Tracheophyta</taxon>
        <taxon>Spermatophyta</taxon>
        <taxon>Magnoliopsida</taxon>
        <taxon>eudicotyledons</taxon>
        <taxon>Gunneridae</taxon>
        <taxon>Pentapetalae</taxon>
        <taxon>rosids</taxon>
        <taxon>fabids</taxon>
        <taxon>Fabales</taxon>
        <taxon>Fabaceae</taxon>
        <taxon>Papilionoideae</taxon>
        <taxon>50 kb inversion clade</taxon>
        <taxon>NPAAA clade</taxon>
        <taxon>indigoferoid/millettioid clade</taxon>
        <taxon>Phaseoleae</taxon>
        <taxon>Vigna</taxon>
    </lineage>
</organism>
<evidence type="ECO:0000256" key="1">
    <source>
        <dbReference type="ARBA" id="ARBA00004162"/>
    </source>
</evidence>
<dbReference type="Pfam" id="PF00011">
    <property type="entry name" value="HSP20"/>
    <property type="match status" value="1"/>
</dbReference>
<dbReference type="Proteomes" id="UP000501690">
    <property type="component" value="Linkage Group LG11"/>
</dbReference>
<gene>
    <name evidence="9" type="ORF">DEO72_LG11g1038</name>
</gene>
<dbReference type="GO" id="GO:0005886">
    <property type="term" value="C:plasma membrane"/>
    <property type="evidence" value="ECO:0007669"/>
    <property type="project" value="UniProtKB-SubCell"/>
</dbReference>
<reference evidence="9 10" key="1">
    <citation type="submission" date="2019-04" db="EMBL/GenBank/DDBJ databases">
        <title>An improved genome assembly and genetic linkage map for asparagus bean, Vigna unguiculata ssp. sesquipedialis.</title>
        <authorList>
            <person name="Xia Q."/>
            <person name="Zhang R."/>
            <person name="Dong Y."/>
        </authorList>
    </citation>
    <scope>NUCLEOTIDE SEQUENCE [LARGE SCALE GENOMIC DNA]</scope>
    <source>
        <tissue evidence="9">Leaf</tissue>
    </source>
</reference>
<feature type="compositionally biased region" description="Pro residues" evidence="6">
    <location>
        <begin position="109"/>
        <end position="125"/>
    </location>
</feature>
<feature type="compositionally biased region" description="Basic and acidic residues" evidence="6">
    <location>
        <begin position="142"/>
        <end position="172"/>
    </location>
</feature>
<dbReference type="CDD" id="cd06464">
    <property type="entry name" value="ACD_sHsps-like"/>
    <property type="match status" value="1"/>
</dbReference>
<dbReference type="Gramene" id="Vigun09g066400.1.v1.2">
    <property type="protein sequence ID" value="Vigun09g066400.1.v1.2"/>
    <property type="gene ID" value="Vigun09g066400.v1.2"/>
</dbReference>
<dbReference type="InterPro" id="IPR002068">
    <property type="entry name" value="A-crystallin/Hsp20_dom"/>
</dbReference>
<keyword evidence="7" id="KW-1133">Transmembrane helix</keyword>
<protein>
    <submittedName>
        <fullName evidence="9">HSP20 family protein</fullName>
    </submittedName>
</protein>
<dbReference type="GO" id="GO:0034605">
    <property type="term" value="P:cellular response to heat"/>
    <property type="evidence" value="ECO:0007669"/>
    <property type="project" value="TreeGrafter"/>
</dbReference>
<evidence type="ECO:0000256" key="3">
    <source>
        <dbReference type="ARBA" id="ARBA00022821"/>
    </source>
</evidence>
<feature type="compositionally biased region" description="Basic and acidic residues" evidence="6">
    <location>
        <begin position="229"/>
        <end position="249"/>
    </location>
</feature>
<feature type="transmembrane region" description="Helical" evidence="7">
    <location>
        <begin position="292"/>
        <end position="309"/>
    </location>
</feature>
<sequence>MSLDERTNAQAAAEPVHEDFIPPSDWDRQQNSDTLILMLPGFRKEQLRVQVSSNRVLRVSGERKISENKWRRFRKEEPLSDSHDTSGISAKFEAGMLYVKLPKVMKPPSSSPPPSSPPPPPPPSPTQQKPSKPHQPTSTITDDNHKPDATQQQHHDEKDSKEDTTEESKIEEQQPLPPPRPPQEHEDSQVMLQREMSKAETGDKSRSYEEMHETTQTTVKEQKEGDEDSEKKVAQSQIKTDDDEKDMREVIGSNKAEGTGLEGLSRIGVAKMNIRLEKISDMVLEVKKQNKVANLVVLVFLVLLIGLYVKSVVKSSFAGPRNQEL</sequence>
<dbReference type="PANTHER" id="PTHR43670">
    <property type="entry name" value="HEAT SHOCK PROTEIN 26"/>
    <property type="match status" value="1"/>
</dbReference>
<proteinExistence type="inferred from homology"/>
<evidence type="ECO:0000256" key="7">
    <source>
        <dbReference type="SAM" id="Phobius"/>
    </source>
</evidence>
<evidence type="ECO:0000259" key="8">
    <source>
        <dbReference type="PROSITE" id="PS01031"/>
    </source>
</evidence>
<evidence type="ECO:0000256" key="4">
    <source>
        <dbReference type="PROSITE-ProRule" id="PRU00285"/>
    </source>
</evidence>
<feature type="compositionally biased region" description="Low complexity" evidence="6">
    <location>
        <begin position="126"/>
        <end position="138"/>
    </location>
</feature>
<feature type="compositionally biased region" description="Basic and acidic residues" evidence="6">
    <location>
        <begin position="15"/>
        <end position="28"/>
    </location>
</feature>
<evidence type="ECO:0000313" key="9">
    <source>
        <dbReference type="EMBL" id="QCE14040.1"/>
    </source>
</evidence>
<evidence type="ECO:0000313" key="10">
    <source>
        <dbReference type="Proteomes" id="UP000501690"/>
    </source>
</evidence>
<dbReference type="InterPro" id="IPR008978">
    <property type="entry name" value="HSP20-like_chaperone"/>
</dbReference>
<accession>A0A4D6NJS8</accession>
<keyword evidence="2" id="KW-1003">Cell membrane</keyword>
<dbReference type="EMBL" id="CP039355">
    <property type="protein sequence ID" value="QCE14040.1"/>
    <property type="molecule type" value="Genomic_DNA"/>
</dbReference>
<comment type="similarity">
    <text evidence="4 5">Belongs to the small heat shock protein (HSP20) family.</text>
</comment>
<evidence type="ECO:0000256" key="6">
    <source>
        <dbReference type="SAM" id="MobiDB-lite"/>
    </source>
</evidence>
<dbReference type="Gene3D" id="2.60.40.790">
    <property type="match status" value="1"/>
</dbReference>
<keyword evidence="3" id="KW-0611">Plant defense</keyword>
<name>A0A4D6NJS8_VIGUN</name>
<dbReference type="AlphaFoldDB" id="A0A4D6NJS8"/>
<feature type="compositionally biased region" description="Basic and acidic residues" evidence="6">
    <location>
        <begin position="195"/>
        <end position="213"/>
    </location>
</feature>
<keyword evidence="7" id="KW-0472">Membrane</keyword>
<feature type="domain" description="SHSP" evidence="8">
    <location>
        <begin position="15"/>
        <end position="118"/>
    </location>
</feature>
<dbReference type="PROSITE" id="PS01031">
    <property type="entry name" value="SHSP"/>
    <property type="match status" value="1"/>
</dbReference>
<keyword evidence="7" id="KW-0812">Transmembrane</keyword>
<dbReference type="SUPFAM" id="SSF49764">
    <property type="entry name" value="HSP20-like chaperones"/>
    <property type="match status" value="1"/>
</dbReference>
<feature type="region of interest" description="Disordered" evidence="6">
    <location>
        <begin position="103"/>
        <end position="254"/>
    </location>
</feature>
<evidence type="ECO:0000256" key="5">
    <source>
        <dbReference type="RuleBase" id="RU003616"/>
    </source>
</evidence>
<keyword evidence="10" id="KW-1185">Reference proteome</keyword>
<dbReference type="PANTHER" id="PTHR43670:SF73">
    <property type="entry name" value="INACTIVE PROTEIN RESTRICTED TEV MOVEMENT 2-LIKE"/>
    <property type="match status" value="1"/>
</dbReference>